<dbReference type="AlphaFoldDB" id="A0AAJ0HCW6"/>
<comment type="caution">
    <text evidence="4">The sequence shown here is derived from an EMBL/GenBank/DDBJ whole genome shotgun (WGS) entry which is preliminary data.</text>
</comment>
<dbReference type="SUPFAM" id="SSF51735">
    <property type="entry name" value="NAD(P)-binding Rossmann-fold domains"/>
    <property type="match status" value="1"/>
</dbReference>
<keyword evidence="1" id="KW-0560">Oxidoreductase</keyword>
<name>A0AAJ0HCW6_9PEZI</name>
<proteinExistence type="inferred from homology"/>
<dbReference type="Proteomes" id="UP001275084">
    <property type="component" value="Unassembled WGS sequence"/>
</dbReference>
<dbReference type="InterPro" id="IPR001509">
    <property type="entry name" value="Epimerase_deHydtase"/>
</dbReference>
<protein>
    <submittedName>
        <fullName evidence="4">NAD dependent epimerase/dehydratase</fullName>
    </submittedName>
</protein>
<dbReference type="Gene3D" id="3.40.50.720">
    <property type="entry name" value="NAD(P)-binding Rossmann-like Domain"/>
    <property type="match status" value="1"/>
</dbReference>
<evidence type="ECO:0000259" key="3">
    <source>
        <dbReference type="Pfam" id="PF01370"/>
    </source>
</evidence>
<accession>A0AAJ0HCW6</accession>
<dbReference type="InterPro" id="IPR050425">
    <property type="entry name" value="NAD(P)_dehydrat-like"/>
</dbReference>
<evidence type="ECO:0000256" key="2">
    <source>
        <dbReference type="ARBA" id="ARBA00023445"/>
    </source>
</evidence>
<sequence length="341" mass="36944">MAEPETTIPKGSLVLVTGATGSLATHVIKAFLERGYKVRGTVRDLAKASWLVDDLFKTYADRGDFELAVVRTLADQNAFDEVVKGVSAIAHVASIVTFDSDPNKVIPQTVLGATSILEAALKEPSVREFVYTSSIAAAVMPMLGNSVHVTKDTFNDTAVQLAWAVPTSGGVVYMASKTEAEKAVWRFVEDKKPHFTVNSVGPSSIIGQPLHKSHVDSAGAWLKQLYDGDRVALTSTPAMYTVDVKDAAQLHVAAVVDPEVKNERLQAWASNTNWNGLLAIMRRQYPDRKFIDDLPGLGELSVTSDFTQPLGLLKKWAGQDGWKSLEETVADNMDGILAFSP</sequence>
<gene>
    <name evidence="4" type="ORF">B0T25DRAFT_298400</name>
</gene>
<dbReference type="InterPro" id="IPR036291">
    <property type="entry name" value="NAD(P)-bd_dom_sf"/>
</dbReference>
<dbReference type="PANTHER" id="PTHR10366">
    <property type="entry name" value="NAD DEPENDENT EPIMERASE/DEHYDRATASE"/>
    <property type="match status" value="1"/>
</dbReference>
<evidence type="ECO:0000256" key="1">
    <source>
        <dbReference type="ARBA" id="ARBA00023002"/>
    </source>
</evidence>
<reference evidence="4" key="2">
    <citation type="submission" date="2023-06" db="EMBL/GenBank/DDBJ databases">
        <authorList>
            <consortium name="Lawrence Berkeley National Laboratory"/>
            <person name="Haridas S."/>
            <person name="Hensen N."/>
            <person name="Bonometti L."/>
            <person name="Westerberg I."/>
            <person name="Brannstrom I.O."/>
            <person name="Guillou S."/>
            <person name="Cros-Aarteil S."/>
            <person name="Calhoun S."/>
            <person name="Kuo A."/>
            <person name="Mondo S."/>
            <person name="Pangilinan J."/>
            <person name="Riley R."/>
            <person name="Labutti K."/>
            <person name="Andreopoulos B."/>
            <person name="Lipzen A."/>
            <person name="Chen C."/>
            <person name="Yanf M."/>
            <person name="Daum C."/>
            <person name="Ng V."/>
            <person name="Clum A."/>
            <person name="Steindorff A."/>
            <person name="Ohm R."/>
            <person name="Martin F."/>
            <person name="Silar P."/>
            <person name="Natvig D."/>
            <person name="Lalanne C."/>
            <person name="Gautier V."/>
            <person name="Ament-Velasquez S.L."/>
            <person name="Kruys A."/>
            <person name="Hutchinson M.I."/>
            <person name="Powell A.J."/>
            <person name="Barry K."/>
            <person name="Miller A.N."/>
            <person name="Grigoriev I.V."/>
            <person name="Debuchy R."/>
            <person name="Gladieux P."/>
            <person name="Thoren M.H."/>
            <person name="Johannesson H."/>
        </authorList>
    </citation>
    <scope>NUCLEOTIDE SEQUENCE</scope>
    <source>
        <strain evidence="4">CBS 955.72</strain>
    </source>
</reference>
<keyword evidence="5" id="KW-1185">Reference proteome</keyword>
<dbReference type="Pfam" id="PF01370">
    <property type="entry name" value="Epimerase"/>
    <property type="match status" value="1"/>
</dbReference>
<dbReference type="EMBL" id="JAUIQD010000006">
    <property type="protein sequence ID" value="KAK3347289.1"/>
    <property type="molecule type" value="Genomic_DNA"/>
</dbReference>
<evidence type="ECO:0000313" key="4">
    <source>
        <dbReference type="EMBL" id="KAK3347289.1"/>
    </source>
</evidence>
<evidence type="ECO:0000313" key="5">
    <source>
        <dbReference type="Proteomes" id="UP001275084"/>
    </source>
</evidence>
<dbReference type="GO" id="GO:0016616">
    <property type="term" value="F:oxidoreductase activity, acting on the CH-OH group of donors, NAD or NADP as acceptor"/>
    <property type="evidence" value="ECO:0007669"/>
    <property type="project" value="TreeGrafter"/>
</dbReference>
<dbReference type="PANTHER" id="PTHR10366:SF562">
    <property type="entry name" value="ALDEHYDE REDUCTASE II (AFU_ORTHOLOGUE AFUA_1G11360)"/>
    <property type="match status" value="1"/>
</dbReference>
<feature type="domain" description="NAD-dependent epimerase/dehydratase" evidence="3">
    <location>
        <begin position="14"/>
        <end position="260"/>
    </location>
</feature>
<comment type="similarity">
    <text evidence="2">Belongs to the NAD(P)-dependent epimerase/dehydratase family. Dihydroflavonol-4-reductase subfamily.</text>
</comment>
<reference evidence="4" key="1">
    <citation type="journal article" date="2023" name="Mol. Phylogenet. Evol.">
        <title>Genome-scale phylogeny and comparative genomics of the fungal order Sordariales.</title>
        <authorList>
            <person name="Hensen N."/>
            <person name="Bonometti L."/>
            <person name="Westerberg I."/>
            <person name="Brannstrom I.O."/>
            <person name="Guillou S."/>
            <person name="Cros-Aarteil S."/>
            <person name="Calhoun S."/>
            <person name="Haridas S."/>
            <person name="Kuo A."/>
            <person name="Mondo S."/>
            <person name="Pangilinan J."/>
            <person name="Riley R."/>
            <person name="LaButti K."/>
            <person name="Andreopoulos B."/>
            <person name="Lipzen A."/>
            <person name="Chen C."/>
            <person name="Yan M."/>
            <person name="Daum C."/>
            <person name="Ng V."/>
            <person name="Clum A."/>
            <person name="Steindorff A."/>
            <person name="Ohm R.A."/>
            <person name="Martin F."/>
            <person name="Silar P."/>
            <person name="Natvig D.O."/>
            <person name="Lalanne C."/>
            <person name="Gautier V."/>
            <person name="Ament-Velasquez S.L."/>
            <person name="Kruys A."/>
            <person name="Hutchinson M.I."/>
            <person name="Powell A.J."/>
            <person name="Barry K."/>
            <person name="Miller A.N."/>
            <person name="Grigoriev I.V."/>
            <person name="Debuchy R."/>
            <person name="Gladieux P."/>
            <person name="Hiltunen Thoren M."/>
            <person name="Johannesson H."/>
        </authorList>
    </citation>
    <scope>NUCLEOTIDE SEQUENCE</scope>
    <source>
        <strain evidence="4">CBS 955.72</strain>
    </source>
</reference>
<organism evidence="4 5">
    <name type="scientific">Lasiosphaeria hispida</name>
    <dbReference type="NCBI Taxonomy" id="260671"/>
    <lineage>
        <taxon>Eukaryota</taxon>
        <taxon>Fungi</taxon>
        <taxon>Dikarya</taxon>
        <taxon>Ascomycota</taxon>
        <taxon>Pezizomycotina</taxon>
        <taxon>Sordariomycetes</taxon>
        <taxon>Sordariomycetidae</taxon>
        <taxon>Sordariales</taxon>
        <taxon>Lasiosphaeriaceae</taxon>
        <taxon>Lasiosphaeria</taxon>
    </lineage>
</organism>